<reference evidence="2" key="2">
    <citation type="journal article" date="2013" name="Nat. Genet.">
        <title>The genome of the platyfish, Xiphophorus maculatus, provides insights into evolutionary adaptation and several complex traits.</title>
        <authorList>
            <person name="Schartl M."/>
            <person name="Walter R.B."/>
            <person name="Shen Y."/>
            <person name="Garcia T."/>
            <person name="Catchen J."/>
            <person name="Amores A."/>
            <person name="Braasch I."/>
            <person name="Chalopin D."/>
            <person name="Volff J.N."/>
            <person name="Lesch K.P."/>
            <person name="Bisazza A."/>
            <person name="Minx P."/>
            <person name="Hillier L."/>
            <person name="Wilson R.K."/>
            <person name="Fuerstenberg S."/>
            <person name="Boore J."/>
            <person name="Searle S."/>
            <person name="Postlethwait J.H."/>
            <person name="Warren W.C."/>
        </authorList>
    </citation>
    <scope>NUCLEOTIDE SEQUENCE [LARGE SCALE GENOMIC DNA]</scope>
    <source>
        <strain evidence="2">JP 163 A</strain>
    </source>
</reference>
<dbReference type="PANTHER" id="PTHR47501">
    <property type="entry name" value="TRANSPOSASE-RELATED"/>
    <property type="match status" value="1"/>
</dbReference>
<dbReference type="Proteomes" id="UP000002852">
    <property type="component" value="Unassembled WGS sequence"/>
</dbReference>
<evidence type="ECO:0000313" key="1">
    <source>
        <dbReference type="Ensembl" id="ENSXMAP00000022293.1"/>
    </source>
</evidence>
<protein>
    <recommendedName>
        <fullName evidence="3">HAT C-terminal dimerisation domain-containing protein</fullName>
    </recommendedName>
</protein>
<dbReference type="AlphaFoldDB" id="A0A3B5PRE1"/>
<reference evidence="1" key="3">
    <citation type="submission" date="2025-08" db="UniProtKB">
        <authorList>
            <consortium name="Ensembl"/>
        </authorList>
    </citation>
    <scope>IDENTIFICATION</scope>
    <source>
        <strain evidence="1">JP 163 A</strain>
    </source>
</reference>
<dbReference type="InParanoid" id="A0A3B5PRE1"/>
<dbReference type="PANTHER" id="PTHR47501:SF5">
    <property type="entry name" value="HAT C-TERMINAL DIMERISATION DOMAIN-CONTAINING PROTEIN"/>
    <property type="match status" value="1"/>
</dbReference>
<dbReference type="InterPro" id="IPR012337">
    <property type="entry name" value="RNaseH-like_sf"/>
</dbReference>
<evidence type="ECO:0000313" key="2">
    <source>
        <dbReference type="Proteomes" id="UP000002852"/>
    </source>
</evidence>
<reference evidence="2" key="1">
    <citation type="submission" date="2012-01" db="EMBL/GenBank/DDBJ databases">
        <authorList>
            <person name="Walter R."/>
            <person name="Schartl M."/>
            <person name="Warren W."/>
        </authorList>
    </citation>
    <scope>NUCLEOTIDE SEQUENCE [LARGE SCALE GENOMIC DNA]</scope>
    <source>
        <strain evidence="2">JP 163 A</strain>
    </source>
</reference>
<evidence type="ECO:0008006" key="3">
    <source>
        <dbReference type="Google" id="ProtNLM"/>
    </source>
</evidence>
<dbReference type="OMA" id="MIRFICE"/>
<dbReference type="SUPFAM" id="SSF53098">
    <property type="entry name" value="Ribonuclease H-like"/>
    <property type="match status" value="1"/>
</dbReference>
<proteinExistence type="predicted"/>
<name>A0A3B5PRE1_XIPMA</name>
<reference evidence="1" key="4">
    <citation type="submission" date="2025-09" db="UniProtKB">
        <authorList>
            <consortium name="Ensembl"/>
        </authorList>
    </citation>
    <scope>IDENTIFICATION</scope>
    <source>
        <strain evidence="1">JP 163 A</strain>
    </source>
</reference>
<accession>A0A3B5PRE1</accession>
<organism evidence="1 2">
    <name type="scientific">Xiphophorus maculatus</name>
    <name type="common">Southern platyfish</name>
    <name type="synonym">Platypoecilus maculatus</name>
    <dbReference type="NCBI Taxonomy" id="8083"/>
    <lineage>
        <taxon>Eukaryota</taxon>
        <taxon>Metazoa</taxon>
        <taxon>Chordata</taxon>
        <taxon>Craniata</taxon>
        <taxon>Vertebrata</taxon>
        <taxon>Euteleostomi</taxon>
        <taxon>Actinopterygii</taxon>
        <taxon>Neopterygii</taxon>
        <taxon>Teleostei</taxon>
        <taxon>Neoteleostei</taxon>
        <taxon>Acanthomorphata</taxon>
        <taxon>Ovalentaria</taxon>
        <taxon>Atherinomorphae</taxon>
        <taxon>Cyprinodontiformes</taxon>
        <taxon>Poeciliidae</taxon>
        <taxon>Poeciliinae</taxon>
        <taxon>Xiphophorus</taxon>
    </lineage>
</organism>
<keyword evidence="2" id="KW-1185">Reference proteome</keyword>
<dbReference type="GeneTree" id="ENSGT00940000164914"/>
<sequence>KRLQYFHNYEKIICNNHKVLFSHKPHPDETVQVSHKSVNKAVLNFIVHGLQPFSLVEQPAFQSLIRDLQPNCSIMKMPYIATTTDCWTARRRSFIGITAHWLDLSSFCWSCMHAHLNDVQLILLGGDENNNVTGEEDDEVEFIQVGTMMTEDDGLKYQLLKHLYCACHLFNLVDAKNANKAEAYKKSLTSAFSKCQALWNKTVRSTVAEEVVEEHCKLQLVQPNMTRWNSFYLAVERILRILKEQGEGALRAVCAALDVPVAFWVNTTKTNMQVLIGQIPCGKEIPMGWLLPTVNALISKLDKTRASLKLCKPLVDALQDGVKKQFGEMISDPDLVTATILHLRFKKSWTADEEDVKLGLSCIKEHLPEHKTPLQPTNPSSGSDQADFFSNMKHVHTQETTKQLDAYLPVHQVAYRELNIPGKTLRYVKVLPGCMHPVAQATHCQLFF</sequence>
<dbReference type="Ensembl" id="ENSXMAT00000031474.1">
    <property type="protein sequence ID" value="ENSXMAP00000022293.1"/>
    <property type="gene ID" value="ENSXMAG00000021866.1"/>
</dbReference>